<dbReference type="Proteomes" id="UP000015354">
    <property type="component" value="Unassembled WGS sequence"/>
</dbReference>
<dbReference type="EMBL" id="ATMH01010840">
    <property type="protein sequence ID" value="EPY16860.1"/>
    <property type="molecule type" value="Genomic_DNA"/>
</dbReference>
<reference evidence="1 2" key="1">
    <citation type="journal article" date="2013" name="PLoS ONE">
        <title>Predicting the Proteins of Angomonas deanei, Strigomonas culicis and Their Respective Endosymbionts Reveals New Aspects of the Trypanosomatidae Family.</title>
        <authorList>
            <person name="Motta M.C."/>
            <person name="Martins A.C."/>
            <person name="de Souza S.S."/>
            <person name="Catta-Preta C.M."/>
            <person name="Silva R."/>
            <person name="Klein C.C."/>
            <person name="de Almeida L.G."/>
            <person name="de Lima Cunha O."/>
            <person name="Ciapina L.P."/>
            <person name="Brocchi M."/>
            <person name="Colabardini A.C."/>
            <person name="de Araujo Lima B."/>
            <person name="Machado C.R."/>
            <person name="de Almeida Soares C.M."/>
            <person name="Probst C.M."/>
            <person name="de Menezes C.B."/>
            <person name="Thompson C.E."/>
            <person name="Bartholomeu D.C."/>
            <person name="Gradia D.F."/>
            <person name="Pavoni D.P."/>
            <person name="Grisard E.C."/>
            <person name="Fantinatti-Garboggini F."/>
            <person name="Marchini F.K."/>
            <person name="Rodrigues-Luiz G.F."/>
            <person name="Wagner G."/>
            <person name="Goldman G.H."/>
            <person name="Fietto J.L."/>
            <person name="Elias M.C."/>
            <person name="Goldman M.H."/>
            <person name="Sagot M.F."/>
            <person name="Pereira M."/>
            <person name="Stoco P.H."/>
            <person name="de Mendonca-Neto R.P."/>
            <person name="Teixeira S.M."/>
            <person name="Maciel T.E."/>
            <person name="de Oliveira Mendes T.A."/>
            <person name="Urmenyi T.P."/>
            <person name="de Souza W."/>
            <person name="Schenkman S."/>
            <person name="de Vasconcelos A.T."/>
        </authorList>
    </citation>
    <scope>NUCLEOTIDE SEQUENCE [LARGE SCALE GENOMIC DNA]</scope>
</reference>
<comment type="caution">
    <text evidence="1">The sequence shown here is derived from an EMBL/GenBank/DDBJ whole genome shotgun (WGS) entry which is preliminary data.</text>
</comment>
<accession>S9V207</accession>
<organism evidence="1 2">
    <name type="scientific">Strigomonas culicis</name>
    <dbReference type="NCBI Taxonomy" id="28005"/>
    <lineage>
        <taxon>Eukaryota</taxon>
        <taxon>Discoba</taxon>
        <taxon>Euglenozoa</taxon>
        <taxon>Kinetoplastea</taxon>
        <taxon>Metakinetoplastina</taxon>
        <taxon>Trypanosomatida</taxon>
        <taxon>Trypanosomatidae</taxon>
        <taxon>Strigomonadinae</taxon>
        <taxon>Strigomonas</taxon>
    </lineage>
</organism>
<proteinExistence type="predicted"/>
<protein>
    <submittedName>
        <fullName evidence="1">Uncharacterized protein</fullName>
    </submittedName>
</protein>
<dbReference type="AlphaFoldDB" id="S9V207"/>
<evidence type="ECO:0000313" key="2">
    <source>
        <dbReference type="Proteomes" id="UP000015354"/>
    </source>
</evidence>
<gene>
    <name evidence="1" type="ORF">STCU_10939</name>
</gene>
<keyword evidence="2" id="KW-1185">Reference proteome</keyword>
<evidence type="ECO:0000313" key="1">
    <source>
        <dbReference type="EMBL" id="EPY16860.1"/>
    </source>
</evidence>
<sequence length="193" mass="21461">MLRVPLVVEGMELEVVAAVCRVRNAAADAPAHTRRVRVQRGGRALLFERGQEVEEPEGEGGALLADLTVVDEREHQRGGLPLLLDVLPLPPRVRPVGRQEGEKVLFRLTIKAVRIRGRALRRLVRLLLLLGGEVVVEVKQAPLALDDALRRVENGCIKTLEDIVVARRPHFCLRPGTVLIFAHFFILIIVVPE</sequence>
<name>S9V207_9TRYP</name>